<evidence type="ECO:0000256" key="4">
    <source>
        <dbReference type="ARBA" id="ARBA00022833"/>
    </source>
</evidence>
<dbReference type="PROSITE" id="PS50114">
    <property type="entry name" value="GATA_ZN_FINGER_2"/>
    <property type="match status" value="1"/>
</dbReference>
<keyword evidence="3 6" id="KW-0863">Zinc-finger</keyword>
<dbReference type="InterPro" id="IPR000679">
    <property type="entry name" value="Znf_GATA"/>
</dbReference>
<feature type="compositionally biased region" description="Pro residues" evidence="7">
    <location>
        <begin position="179"/>
        <end position="194"/>
    </location>
</feature>
<dbReference type="GO" id="GO:0008270">
    <property type="term" value="F:zinc ion binding"/>
    <property type="evidence" value="ECO:0007669"/>
    <property type="project" value="UniProtKB-KW"/>
</dbReference>
<dbReference type="Proteomes" id="UP001327560">
    <property type="component" value="Chromosome 7"/>
</dbReference>
<dbReference type="Gene3D" id="3.30.50.10">
    <property type="entry name" value="Erythroid Transcription Factor GATA-1, subunit A"/>
    <property type="match status" value="1"/>
</dbReference>
<dbReference type="CDD" id="cd00202">
    <property type="entry name" value="ZnF_GATA"/>
    <property type="match status" value="1"/>
</dbReference>
<organism evidence="9 10">
    <name type="scientific">Canna indica</name>
    <name type="common">Indian-shot</name>
    <dbReference type="NCBI Taxonomy" id="4628"/>
    <lineage>
        <taxon>Eukaryota</taxon>
        <taxon>Viridiplantae</taxon>
        <taxon>Streptophyta</taxon>
        <taxon>Embryophyta</taxon>
        <taxon>Tracheophyta</taxon>
        <taxon>Spermatophyta</taxon>
        <taxon>Magnoliopsida</taxon>
        <taxon>Liliopsida</taxon>
        <taxon>Zingiberales</taxon>
        <taxon>Cannaceae</taxon>
        <taxon>Canna</taxon>
    </lineage>
</organism>
<dbReference type="GO" id="GO:0006355">
    <property type="term" value="P:regulation of DNA-templated transcription"/>
    <property type="evidence" value="ECO:0007669"/>
    <property type="project" value="InterPro"/>
</dbReference>
<dbReference type="FunFam" id="3.30.50.10:FF:000018">
    <property type="entry name" value="GATA transcription factor"/>
    <property type="match status" value="1"/>
</dbReference>
<sequence>MATEKRMEDGGMGDLFDHIDDLINFPGDEEDDALLMVEPCVDRTGAFLLPPLPPPPPPPPAAVAALAAAVPGEDSLECSSNQKPRDELDIVELEWTSKFLDDSVSFFLDLPICDAIADNVDEEMPQTKAKGDVAFFRTSSPVSVLEANAKGGGNGDSSSSSSSSTSAPYFSRGNNERPLLPPPPSSPPHPPSIPVIPARARSKRRRPATFAPRPHVAVPYLPPSSHTTTPSIVATSDPESSGESFPPPPPPPPPKKIKISTNKSSAAAEEDEWGSPPPARKCMHCGIQKTPQWRAGPMGPKTLCNACGVRYKSGRLFPEYRPAASPTFVPSLHSNSHKKVVEMRLKSTDGAAAAVSSDGCDLLEYIRRRH</sequence>
<dbReference type="InterPro" id="IPR013088">
    <property type="entry name" value="Znf_NHR/GATA"/>
</dbReference>
<dbReference type="SUPFAM" id="SSF57716">
    <property type="entry name" value="Glucocorticoid receptor-like (DNA-binding domain)"/>
    <property type="match status" value="1"/>
</dbReference>
<dbReference type="PANTHER" id="PTHR45658:SF51">
    <property type="entry name" value="GATA TRANSCRIPTION FACTOR 8"/>
    <property type="match status" value="1"/>
</dbReference>
<dbReference type="PROSITE" id="PS00344">
    <property type="entry name" value="GATA_ZN_FINGER_1"/>
    <property type="match status" value="1"/>
</dbReference>
<evidence type="ECO:0000256" key="1">
    <source>
        <dbReference type="ARBA" id="ARBA00005694"/>
    </source>
</evidence>
<evidence type="ECO:0000256" key="5">
    <source>
        <dbReference type="ARBA" id="ARBA00023159"/>
    </source>
</evidence>
<accession>A0AAQ3QHL0</accession>
<dbReference type="PANTHER" id="PTHR45658">
    <property type="entry name" value="GATA TRANSCRIPTION FACTOR"/>
    <property type="match status" value="1"/>
</dbReference>
<keyword evidence="10" id="KW-1185">Reference proteome</keyword>
<evidence type="ECO:0000256" key="3">
    <source>
        <dbReference type="ARBA" id="ARBA00022771"/>
    </source>
</evidence>
<feature type="compositionally biased region" description="Low complexity" evidence="7">
    <location>
        <begin position="157"/>
        <end position="166"/>
    </location>
</feature>
<dbReference type="Pfam" id="PF00320">
    <property type="entry name" value="GATA"/>
    <property type="match status" value="1"/>
</dbReference>
<comment type="similarity">
    <text evidence="1">Belongs to the type IV zinc-finger family. Class A subfamily.</text>
</comment>
<dbReference type="AlphaFoldDB" id="A0AAQ3QHL0"/>
<gene>
    <name evidence="9" type="ORF">Cni_G21720</name>
</gene>
<evidence type="ECO:0000256" key="2">
    <source>
        <dbReference type="ARBA" id="ARBA00022723"/>
    </source>
</evidence>
<feature type="region of interest" description="Disordered" evidence="7">
    <location>
        <begin position="146"/>
        <end position="279"/>
    </location>
</feature>
<evidence type="ECO:0000313" key="10">
    <source>
        <dbReference type="Proteomes" id="UP001327560"/>
    </source>
</evidence>
<keyword evidence="2" id="KW-0479">Metal-binding</keyword>
<feature type="compositionally biased region" description="Polar residues" evidence="7">
    <location>
        <begin position="224"/>
        <end position="243"/>
    </location>
</feature>
<dbReference type="GO" id="GO:0005634">
    <property type="term" value="C:nucleus"/>
    <property type="evidence" value="ECO:0007669"/>
    <property type="project" value="TreeGrafter"/>
</dbReference>
<dbReference type="GO" id="GO:0043565">
    <property type="term" value="F:sequence-specific DNA binding"/>
    <property type="evidence" value="ECO:0007669"/>
    <property type="project" value="InterPro"/>
</dbReference>
<dbReference type="SMART" id="SM00401">
    <property type="entry name" value="ZnF_GATA"/>
    <property type="match status" value="1"/>
</dbReference>
<keyword evidence="5" id="KW-0010">Activator</keyword>
<evidence type="ECO:0000313" key="9">
    <source>
        <dbReference type="EMBL" id="WOL12951.1"/>
    </source>
</evidence>
<evidence type="ECO:0000259" key="8">
    <source>
        <dbReference type="PROSITE" id="PS50114"/>
    </source>
</evidence>
<dbReference type="GO" id="GO:0030154">
    <property type="term" value="P:cell differentiation"/>
    <property type="evidence" value="ECO:0007669"/>
    <property type="project" value="TreeGrafter"/>
</dbReference>
<keyword evidence="4" id="KW-0862">Zinc</keyword>
<evidence type="ECO:0000256" key="7">
    <source>
        <dbReference type="SAM" id="MobiDB-lite"/>
    </source>
</evidence>
<feature type="domain" description="GATA-type" evidence="8">
    <location>
        <begin position="276"/>
        <end position="312"/>
    </location>
</feature>
<protein>
    <recommendedName>
        <fullName evidence="8">GATA-type domain-containing protein</fullName>
    </recommendedName>
</protein>
<dbReference type="InterPro" id="IPR051140">
    <property type="entry name" value="GATA_TF"/>
</dbReference>
<feature type="compositionally biased region" description="Pro residues" evidence="7">
    <location>
        <begin position="245"/>
        <end position="254"/>
    </location>
</feature>
<evidence type="ECO:0000256" key="6">
    <source>
        <dbReference type="PROSITE-ProRule" id="PRU00094"/>
    </source>
</evidence>
<reference evidence="9 10" key="1">
    <citation type="submission" date="2023-10" db="EMBL/GenBank/DDBJ databases">
        <title>Chromosome-scale genome assembly provides insights into flower coloration mechanisms of Canna indica.</title>
        <authorList>
            <person name="Li C."/>
        </authorList>
    </citation>
    <scope>NUCLEOTIDE SEQUENCE [LARGE SCALE GENOMIC DNA]</scope>
    <source>
        <tissue evidence="9">Flower</tissue>
    </source>
</reference>
<dbReference type="EMBL" id="CP136896">
    <property type="protein sequence ID" value="WOL12951.1"/>
    <property type="molecule type" value="Genomic_DNA"/>
</dbReference>
<name>A0AAQ3QHL0_9LILI</name>
<proteinExistence type="inferred from homology"/>